<sequence>LARMPQEQLDQLLRGYGYAPRFVAVEDPRETRQAHADFARALEACLAEIEALQRAAREDAALRPGAGEAGHAPRWPMIVLRSPKGWTCPATVDGRQVEGTWRAHQVPLADVRSDPDHLAQLEQWLLSYRPGELFDDAGRLRPRIAALAPAGDLRMSATPHASGGRLLRDLRLPAYAEHAVAVATPGREPVSPMLNLGNWLREVVRLNPENFRVFGPDETASNRLM</sequence>
<evidence type="ECO:0000313" key="2">
    <source>
        <dbReference type="EMBL" id="NKX52850.1"/>
    </source>
</evidence>
<organism evidence="2 3">
    <name type="scientific">Arthrobacter deserti</name>
    <dbReference type="NCBI Taxonomy" id="1742687"/>
    <lineage>
        <taxon>Bacteria</taxon>
        <taxon>Bacillati</taxon>
        <taxon>Actinomycetota</taxon>
        <taxon>Actinomycetes</taxon>
        <taxon>Micrococcales</taxon>
        <taxon>Micrococcaceae</taxon>
        <taxon>Arthrobacter</taxon>
    </lineage>
</organism>
<feature type="non-terminal residue" evidence="2">
    <location>
        <position position="225"/>
    </location>
</feature>
<evidence type="ECO:0000313" key="3">
    <source>
        <dbReference type="Proteomes" id="UP000523795"/>
    </source>
</evidence>
<dbReference type="Gene3D" id="3.40.50.970">
    <property type="match status" value="2"/>
</dbReference>
<dbReference type="SUPFAM" id="SSF52518">
    <property type="entry name" value="Thiamin diphosphate-binding fold (THDP-binding)"/>
    <property type="match status" value="1"/>
</dbReference>
<dbReference type="Pfam" id="PF03894">
    <property type="entry name" value="XFP"/>
    <property type="match status" value="1"/>
</dbReference>
<protein>
    <submittedName>
        <fullName evidence="2">Phosphoketolase</fullName>
    </submittedName>
</protein>
<comment type="caution">
    <text evidence="2">The sequence shown here is derived from an EMBL/GenBank/DDBJ whole genome shotgun (WGS) entry which is preliminary data.</text>
</comment>
<dbReference type="InterPro" id="IPR018970">
    <property type="entry name" value="Xul5P/Fru6P_PKetolase_N"/>
</dbReference>
<dbReference type="EMBL" id="JAAZSR010000793">
    <property type="protein sequence ID" value="NKX52850.1"/>
    <property type="molecule type" value="Genomic_DNA"/>
</dbReference>
<keyword evidence="3" id="KW-1185">Reference proteome</keyword>
<dbReference type="InterPro" id="IPR029061">
    <property type="entry name" value="THDP-binding"/>
</dbReference>
<reference evidence="2 3" key="1">
    <citation type="submission" date="2020-04" db="EMBL/GenBank/DDBJ databases">
        <authorList>
            <person name="Liu S."/>
        </authorList>
    </citation>
    <scope>NUCLEOTIDE SEQUENCE [LARGE SCALE GENOMIC DNA]</scope>
    <source>
        <strain evidence="2 3">CGMCC 1.15091</strain>
    </source>
</reference>
<dbReference type="PANTHER" id="PTHR31273">
    <property type="entry name" value="PHOSPHOKETOLASE-RELATED"/>
    <property type="match status" value="1"/>
</dbReference>
<gene>
    <name evidence="2" type="ORF">HER39_20190</name>
</gene>
<evidence type="ECO:0000259" key="1">
    <source>
        <dbReference type="Pfam" id="PF09364"/>
    </source>
</evidence>
<name>A0ABX1JXC5_9MICC</name>
<dbReference type="Proteomes" id="UP000523795">
    <property type="component" value="Unassembled WGS sequence"/>
</dbReference>
<dbReference type="InterPro" id="IPR005593">
    <property type="entry name" value="Xul5P/Fru6P_PKetolase"/>
</dbReference>
<feature type="non-terminal residue" evidence="2">
    <location>
        <position position="1"/>
    </location>
</feature>
<proteinExistence type="predicted"/>
<dbReference type="PANTHER" id="PTHR31273:SF0">
    <property type="entry name" value="PHOSPHOKETOLASE-RELATED"/>
    <property type="match status" value="1"/>
</dbReference>
<feature type="domain" description="Xylulose 5-phosphate/Fructose 6-phosphate phosphoketolase N-terminal" evidence="1">
    <location>
        <begin position="1"/>
        <end position="165"/>
    </location>
</feature>
<accession>A0ABX1JXC5</accession>
<dbReference type="Pfam" id="PF09364">
    <property type="entry name" value="XFP_N"/>
    <property type="match status" value="1"/>
</dbReference>